<reference evidence="8" key="1">
    <citation type="submission" date="2022-08" db="EMBL/GenBank/DDBJ databases">
        <authorList>
            <person name="Li F."/>
        </authorList>
    </citation>
    <scope>NUCLEOTIDE SEQUENCE</scope>
    <source>
        <strain evidence="8">MQZ15Z-1</strain>
    </source>
</reference>
<keyword evidence="9" id="KW-1185">Reference proteome</keyword>
<dbReference type="Proteomes" id="UP001151088">
    <property type="component" value="Unassembled WGS sequence"/>
</dbReference>
<proteinExistence type="inferred from homology"/>
<evidence type="ECO:0000313" key="9">
    <source>
        <dbReference type="Proteomes" id="UP001151088"/>
    </source>
</evidence>
<dbReference type="GO" id="GO:0019305">
    <property type="term" value="P:dTDP-rhamnose biosynthetic process"/>
    <property type="evidence" value="ECO:0007669"/>
    <property type="project" value="UniProtKB-UniRule"/>
</dbReference>
<dbReference type="NCBIfam" id="TIGR01221">
    <property type="entry name" value="rmlC"/>
    <property type="match status" value="1"/>
</dbReference>
<evidence type="ECO:0000313" key="8">
    <source>
        <dbReference type="EMBL" id="MCS0493959.1"/>
    </source>
</evidence>
<protein>
    <recommendedName>
        <fullName evidence="4 7">dTDP-4-dehydrorhamnose 3,5-epimerase</fullName>
        <ecNumber evidence="3 7">5.1.3.13</ecNumber>
    </recommendedName>
    <alternativeName>
        <fullName evidence="7">Thymidine diphospho-4-keto-rhamnose 3,5-epimerase</fullName>
    </alternativeName>
</protein>
<dbReference type="PANTHER" id="PTHR21047">
    <property type="entry name" value="DTDP-6-DEOXY-D-GLUCOSE-3,5 EPIMERASE"/>
    <property type="match status" value="1"/>
</dbReference>
<evidence type="ECO:0000256" key="6">
    <source>
        <dbReference type="PIRSR" id="PIRSR600888-3"/>
    </source>
</evidence>
<comment type="pathway">
    <text evidence="7">Carbohydrate biosynthesis; dTDP-L-rhamnose biosynthesis.</text>
</comment>
<dbReference type="PANTHER" id="PTHR21047:SF2">
    <property type="entry name" value="THYMIDINE DIPHOSPHO-4-KETO-RHAMNOSE 3,5-EPIMERASE"/>
    <property type="match status" value="1"/>
</dbReference>
<feature type="active site" description="Proton donor" evidence="5">
    <location>
        <position position="132"/>
    </location>
</feature>
<dbReference type="GO" id="GO:0005829">
    <property type="term" value="C:cytosol"/>
    <property type="evidence" value="ECO:0007669"/>
    <property type="project" value="TreeGrafter"/>
</dbReference>
<comment type="caution">
    <text evidence="8">The sequence shown here is derived from an EMBL/GenBank/DDBJ whole genome shotgun (WGS) entry which is preliminary data.</text>
</comment>
<dbReference type="InterPro" id="IPR011051">
    <property type="entry name" value="RmlC_Cupin_sf"/>
</dbReference>
<evidence type="ECO:0000256" key="1">
    <source>
        <dbReference type="ARBA" id="ARBA00001298"/>
    </source>
</evidence>
<feature type="site" description="Participates in a stacking interaction with the thymidine ring of dTDP-4-oxo-6-deoxyglucose" evidence="6">
    <location>
        <position position="138"/>
    </location>
</feature>
<organism evidence="8 9">
    <name type="scientific">Ancylobacter mangrovi</name>
    <dbReference type="NCBI Taxonomy" id="2972472"/>
    <lineage>
        <taxon>Bacteria</taxon>
        <taxon>Pseudomonadati</taxon>
        <taxon>Pseudomonadota</taxon>
        <taxon>Alphaproteobacteria</taxon>
        <taxon>Hyphomicrobiales</taxon>
        <taxon>Xanthobacteraceae</taxon>
        <taxon>Ancylobacter</taxon>
    </lineage>
</organism>
<dbReference type="EC" id="5.1.3.13" evidence="3 7"/>
<evidence type="ECO:0000256" key="7">
    <source>
        <dbReference type="RuleBase" id="RU364069"/>
    </source>
</evidence>
<accession>A0A9X2T405</accession>
<dbReference type="AlphaFoldDB" id="A0A9X2T405"/>
<dbReference type="Gene3D" id="2.60.120.10">
    <property type="entry name" value="Jelly Rolls"/>
    <property type="match status" value="1"/>
</dbReference>
<comment type="subunit">
    <text evidence="7">Homodimer.</text>
</comment>
<dbReference type="InterPro" id="IPR014710">
    <property type="entry name" value="RmlC-like_jellyroll"/>
</dbReference>
<comment type="function">
    <text evidence="2 7">Catalyzes the epimerization of the C3' and C5'positions of dTDP-6-deoxy-D-xylo-4-hexulose, forming dTDP-6-deoxy-L-lyxo-4-hexulose.</text>
</comment>
<dbReference type="SUPFAM" id="SSF51182">
    <property type="entry name" value="RmlC-like cupins"/>
    <property type="match status" value="1"/>
</dbReference>
<comment type="catalytic activity">
    <reaction evidence="1 7">
        <text>dTDP-4-dehydro-6-deoxy-alpha-D-glucose = dTDP-4-dehydro-beta-L-rhamnose</text>
        <dbReference type="Rhea" id="RHEA:16969"/>
        <dbReference type="ChEBI" id="CHEBI:57649"/>
        <dbReference type="ChEBI" id="CHEBI:62830"/>
        <dbReference type="EC" id="5.1.3.13"/>
    </reaction>
</comment>
<keyword evidence="7 8" id="KW-0413">Isomerase</keyword>
<dbReference type="Pfam" id="PF00908">
    <property type="entry name" value="dTDP_sugar_isom"/>
    <property type="match status" value="1"/>
</dbReference>
<evidence type="ECO:0000256" key="5">
    <source>
        <dbReference type="PIRSR" id="PIRSR600888-1"/>
    </source>
</evidence>
<dbReference type="RefSeq" id="WP_258730906.1">
    <property type="nucleotide sequence ID" value="NZ_JANTHY010000001.1"/>
</dbReference>
<dbReference type="GO" id="GO:0000271">
    <property type="term" value="P:polysaccharide biosynthetic process"/>
    <property type="evidence" value="ECO:0007669"/>
    <property type="project" value="TreeGrafter"/>
</dbReference>
<evidence type="ECO:0000256" key="3">
    <source>
        <dbReference type="ARBA" id="ARBA00012098"/>
    </source>
</evidence>
<dbReference type="InterPro" id="IPR000888">
    <property type="entry name" value="RmlC-like"/>
</dbReference>
<evidence type="ECO:0000256" key="2">
    <source>
        <dbReference type="ARBA" id="ARBA00001997"/>
    </source>
</evidence>
<feature type="active site" description="Proton acceptor" evidence="5">
    <location>
        <position position="62"/>
    </location>
</feature>
<dbReference type="EMBL" id="JANTHZ010000001">
    <property type="protein sequence ID" value="MCS0493959.1"/>
    <property type="molecule type" value="Genomic_DNA"/>
</dbReference>
<evidence type="ECO:0000256" key="4">
    <source>
        <dbReference type="ARBA" id="ARBA00019595"/>
    </source>
</evidence>
<gene>
    <name evidence="8" type="primary">rfbC</name>
    <name evidence="8" type="ORF">NVS89_02540</name>
</gene>
<name>A0A9X2T405_9HYPH</name>
<dbReference type="CDD" id="cd00438">
    <property type="entry name" value="cupin_RmlC"/>
    <property type="match status" value="1"/>
</dbReference>
<sequence length="198" mass="22618">MIFKETNLAGAFIIDLERREDERGFFARTFCQKEFAAHGLKPAIAQTNVAFNRHRGTLRGMHFQYPPAAETKLVRCTRGAILDIIVDLRPESRTYLQHTAVELTADNHRALFVPERFAHGYQVLEDCTETSYQVGEFYMPAAEGGLRYDDPRLGLSWPLPVTEMSAKDRVWPLLEEAEREVRLRMQFGMIGTVQGALL</sequence>
<dbReference type="GO" id="GO:0008830">
    <property type="term" value="F:dTDP-4-dehydrorhamnose 3,5-epimerase activity"/>
    <property type="evidence" value="ECO:0007669"/>
    <property type="project" value="UniProtKB-UniRule"/>
</dbReference>
<comment type="similarity">
    <text evidence="7">Belongs to the dTDP-4-dehydrorhamnose 3,5-epimerase family.</text>
</comment>